<dbReference type="RefSeq" id="WP_344661739.1">
    <property type="nucleotide sequence ID" value="NZ_BAAAQM010000059.1"/>
</dbReference>
<name>A0ABN2T2I9_9ACTN</name>
<evidence type="ECO:0000256" key="2">
    <source>
        <dbReference type="ARBA" id="ARBA00023239"/>
    </source>
</evidence>
<evidence type="ECO:0000259" key="4">
    <source>
        <dbReference type="Pfam" id="PF02775"/>
    </source>
</evidence>
<dbReference type="Gene3D" id="3.40.50.970">
    <property type="match status" value="1"/>
</dbReference>
<dbReference type="PANTHER" id="PTHR42818">
    <property type="entry name" value="SULFOPYRUVATE DECARBOXYLASE SUBUNIT ALPHA"/>
    <property type="match status" value="1"/>
</dbReference>
<proteinExistence type="predicted"/>
<feature type="transmembrane region" description="Helical" evidence="3">
    <location>
        <begin position="78"/>
        <end position="96"/>
    </location>
</feature>
<keyword evidence="3" id="KW-0812">Transmembrane</keyword>
<dbReference type="InterPro" id="IPR029061">
    <property type="entry name" value="THDP-binding"/>
</dbReference>
<keyword evidence="2" id="KW-0456">Lyase</keyword>
<dbReference type="InterPro" id="IPR011766">
    <property type="entry name" value="TPP_enzyme_TPP-bd"/>
</dbReference>
<protein>
    <submittedName>
        <fullName evidence="5">Sulfopyruvate decarboxylase subunit beta</fullName>
    </submittedName>
</protein>
<dbReference type="Proteomes" id="UP001499854">
    <property type="component" value="Unassembled WGS sequence"/>
</dbReference>
<gene>
    <name evidence="5" type="primary">comE</name>
    <name evidence="5" type="ORF">GCM10009838_72890</name>
</gene>
<reference evidence="5 6" key="1">
    <citation type="journal article" date="2019" name="Int. J. Syst. Evol. Microbiol.">
        <title>The Global Catalogue of Microorganisms (GCM) 10K type strain sequencing project: providing services to taxonomists for standard genome sequencing and annotation.</title>
        <authorList>
            <consortium name="The Broad Institute Genomics Platform"/>
            <consortium name="The Broad Institute Genome Sequencing Center for Infectious Disease"/>
            <person name="Wu L."/>
            <person name="Ma J."/>
        </authorList>
    </citation>
    <scope>NUCLEOTIDE SEQUENCE [LARGE SCALE GENOMIC DNA]</scope>
    <source>
        <strain evidence="5 6">JCM 16013</strain>
    </source>
</reference>
<accession>A0ABN2T2I9</accession>
<evidence type="ECO:0000256" key="1">
    <source>
        <dbReference type="ARBA" id="ARBA00022793"/>
    </source>
</evidence>
<dbReference type="PANTHER" id="PTHR42818:SF1">
    <property type="entry name" value="SULFOPYRUVATE DECARBOXYLASE"/>
    <property type="match status" value="1"/>
</dbReference>
<keyword evidence="6" id="KW-1185">Reference proteome</keyword>
<keyword evidence="3" id="KW-1133">Transmembrane helix</keyword>
<dbReference type="InterPro" id="IPR051818">
    <property type="entry name" value="TPP_dependent_decarboxylase"/>
</dbReference>
<feature type="domain" description="Thiamine pyrophosphate enzyme TPP-binding" evidence="4">
    <location>
        <begin position="36"/>
        <end position="155"/>
    </location>
</feature>
<dbReference type="SUPFAM" id="SSF52518">
    <property type="entry name" value="Thiamin diphosphate-binding fold (THDP-binding)"/>
    <property type="match status" value="1"/>
</dbReference>
<evidence type="ECO:0000256" key="3">
    <source>
        <dbReference type="SAM" id="Phobius"/>
    </source>
</evidence>
<feature type="transmembrane region" description="Helical" evidence="3">
    <location>
        <begin position="38"/>
        <end position="58"/>
    </location>
</feature>
<keyword evidence="1" id="KW-0210">Decarboxylase</keyword>
<organism evidence="5 6">
    <name type="scientific">Catenulispora subtropica</name>
    <dbReference type="NCBI Taxonomy" id="450798"/>
    <lineage>
        <taxon>Bacteria</taxon>
        <taxon>Bacillati</taxon>
        <taxon>Actinomycetota</taxon>
        <taxon>Actinomycetes</taxon>
        <taxon>Catenulisporales</taxon>
        <taxon>Catenulisporaceae</taxon>
        <taxon>Catenulispora</taxon>
    </lineage>
</organism>
<evidence type="ECO:0000313" key="6">
    <source>
        <dbReference type="Proteomes" id="UP001499854"/>
    </source>
</evidence>
<keyword evidence="3" id="KW-0472">Membrane</keyword>
<comment type="caution">
    <text evidence="5">The sequence shown here is derived from an EMBL/GenBank/DDBJ whole genome shotgun (WGS) entry which is preliminary data.</text>
</comment>
<evidence type="ECO:0000313" key="5">
    <source>
        <dbReference type="EMBL" id="GAA1997079.1"/>
    </source>
</evidence>
<sequence length="190" mass="19684">MNKVEAIRTVLDHAADAPVVFTTGYACRIARGIADRPGHFYMTGSMGLASSIGAGLALQTGRTAIVVDGDGSVLMNPVGLLTVGALAALPLLQVVLDDGRYASTGGQAVPSRRVDLGALAGACGYRSVYETDRVEELAELLDAALPHCPGPVFVRCDLREPDPPVAPRIDADLPAHAARFARHVSTLGAG</sequence>
<dbReference type="EMBL" id="BAAAQM010000059">
    <property type="protein sequence ID" value="GAA1997079.1"/>
    <property type="molecule type" value="Genomic_DNA"/>
</dbReference>
<dbReference type="Pfam" id="PF02775">
    <property type="entry name" value="TPP_enzyme_C"/>
    <property type="match status" value="1"/>
</dbReference>
<dbReference type="PROSITE" id="PS51257">
    <property type="entry name" value="PROKAR_LIPOPROTEIN"/>
    <property type="match status" value="1"/>
</dbReference>